<protein>
    <submittedName>
        <fullName evidence="4">N-hydroxyarylamine O-acetyltransferase</fullName>
    </submittedName>
</protein>
<keyword evidence="4" id="KW-0808">Transferase</keyword>
<dbReference type="PANTHER" id="PTHR11786:SF0">
    <property type="entry name" value="ARYLAMINE N-ACETYLTRANSFERASE 4-RELATED"/>
    <property type="match status" value="1"/>
</dbReference>
<proteinExistence type="inferred from homology"/>
<evidence type="ECO:0000256" key="3">
    <source>
        <dbReference type="SAM" id="MobiDB-lite"/>
    </source>
</evidence>
<accession>A0A1M5B875</accession>
<dbReference type="Gene3D" id="2.40.128.150">
    <property type="entry name" value="Cysteine proteinases"/>
    <property type="match status" value="1"/>
</dbReference>
<feature type="region of interest" description="Disordered" evidence="3">
    <location>
        <begin position="1"/>
        <end position="23"/>
    </location>
</feature>
<dbReference type="Gene3D" id="3.30.2140.10">
    <property type="entry name" value="Arylamine N-acetyltransferase"/>
    <property type="match status" value="1"/>
</dbReference>
<evidence type="ECO:0000256" key="1">
    <source>
        <dbReference type="ARBA" id="ARBA00006547"/>
    </source>
</evidence>
<reference evidence="4 5" key="1">
    <citation type="submission" date="2016-11" db="EMBL/GenBank/DDBJ databases">
        <authorList>
            <person name="Jaros S."/>
            <person name="Januszkiewicz K."/>
            <person name="Wedrychowicz H."/>
        </authorList>
    </citation>
    <scope>NUCLEOTIDE SEQUENCE [LARGE SCALE GENOMIC DNA]</scope>
    <source>
        <strain evidence="4 5">DSM 44523</strain>
    </source>
</reference>
<dbReference type="EMBL" id="FQVN01000003">
    <property type="protein sequence ID" value="SHF38382.1"/>
    <property type="molecule type" value="Genomic_DNA"/>
</dbReference>
<dbReference type="Proteomes" id="UP000184501">
    <property type="component" value="Unassembled WGS sequence"/>
</dbReference>
<dbReference type="InterPro" id="IPR038765">
    <property type="entry name" value="Papain-like_cys_pep_sf"/>
</dbReference>
<evidence type="ECO:0000256" key="2">
    <source>
        <dbReference type="RuleBase" id="RU003452"/>
    </source>
</evidence>
<dbReference type="RefSeq" id="WP_200797460.1">
    <property type="nucleotide sequence ID" value="NZ_FQVN01000003.1"/>
</dbReference>
<dbReference type="Pfam" id="PF00797">
    <property type="entry name" value="Acetyltransf_2"/>
    <property type="match status" value="1"/>
</dbReference>
<dbReference type="PRINTS" id="PR01543">
    <property type="entry name" value="ANATRNSFRASE"/>
</dbReference>
<gene>
    <name evidence="4" type="ORF">SAMN05444320_103433</name>
</gene>
<comment type="similarity">
    <text evidence="1 2">Belongs to the arylamine N-acetyltransferase family.</text>
</comment>
<dbReference type="AlphaFoldDB" id="A0A1M5B875"/>
<keyword evidence="5" id="KW-1185">Reference proteome</keyword>
<dbReference type="InterPro" id="IPR001447">
    <property type="entry name" value="Arylamine_N-AcTrfase"/>
</dbReference>
<evidence type="ECO:0000313" key="5">
    <source>
        <dbReference type="Proteomes" id="UP000184501"/>
    </source>
</evidence>
<sequence>MSMDERAGRRDAEPDGRSWGGDRLDLPAYLDRLGDDGPQEPTLETLRRLHRAHIAAIPFENLDVILGRPVLVDLESVQDKLVRRRRGGYCYEQNTLFAAVLERLGYPVRGLAARVLMGSRKIRPATHALLRIEIDGHSWLADVGFGGGGLLEPIELRDGAEARQGGWTIRLDREDSDEWVLRSLTPDGWLDLYSFGLDRQYHADFGVRNHFVSTSPRSPFVTRIVVQRYDERRQRALDGDTLTTTFADGARETAAVTLDELPALLTDELGIVLDVEEREAVLRYAREKAQKS</sequence>
<dbReference type="PANTHER" id="PTHR11786">
    <property type="entry name" value="N-HYDROXYARYLAMINE O-ACETYLTRANSFERASE"/>
    <property type="match status" value="1"/>
</dbReference>
<dbReference type="GO" id="GO:0016407">
    <property type="term" value="F:acetyltransferase activity"/>
    <property type="evidence" value="ECO:0007669"/>
    <property type="project" value="InterPro"/>
</dbReference>
<dbReference type="SUPFAM" id="SSF54001">
    <property type="entry name" value="Cysteine proteinases"/>
    <property type="match status" value="1"/>
</dbReference>
<dbReference type="STRING" id="2017.SAMN05444320_103433"/>
<organism evidence="4 5">
    <name type="scientific">Streptoalloteichus hindustanus</name>
    <dbReference type="NCBI Taxonomy" id="2017"/>
    <lineage>
        <taxon>Bacteria</taxon>
        <taxon>Bacillati</taxon>
        <taxon>Actinomycetota</taxon>
        <taxon>Actinomycetes</taxon>
        <taxon>Pseudonocardiales</taxon>
        <taxon>Pseudonocardiaceae</taxon>
        <taxon>Streptoalloteichus</taxon>
    </lineage>
</organism>
<evidence type="ECO:0000313" key="4">
    <source>
        <dbReference type="EMBL" id="SHF38382.1"/>
    </source>
</evidence>
<name>A0A1M5B875_STRHI</name>